<dbReference type="InterPro" id="IPR005502">
    <property type="entry name" value="Ribosyl_crysJ1"/>
</dbReference>
<reference evidence="1" key="1">
    <citation type="journal article" date="2021" name="PeerJ">
        <title>Extensive microbial diversity within the chicken gut microbiome revealed by metagenomics and culture.</title>
        <authorList>
            <person name="Gilroy R."/>
            <person name="Ravi A."/>
            <person name="Getino M."/>
            <person name="Pursley I."/>
            <person name="Horton D.L."/>
            <person name="Alikhan N.F."/>
            <person name="Baker D."/>
            <person name="Gharbi K."/>
            <person name="Hall N."/>
            <person name="Watson M."/>
            <person name="Adriaenssens E.M."/>
            <person name="Foster-Nyarko E."/>
            <person name="Jarju S."/>
            <person name="Secka A."/>
            <person name="Antonio M."/>
            <person name="Oren A."/>
            <person name="Chaudhuri R.R."/>
            <person name="La Ragione R."/>
            <person name="Hildebrand F."/>
            <person name="Pallen M.J."/>
        </authorList>
    </citation>
    <scope>NUCLEOTIDE SEQUENCE</scope>
    <source>
        <strain evidence="1">1282</strain>
    </source>
</reference>
<accession>A0A9D2C0T1</accession>
<dbReference type="Pfam" id="PF03747">
    <property type="entry name" value="ADP_ribosyl_GH"/>
    <property type="match status" value="1"/>
</dbReference>
<dbReference type="Proteomes" id="UP000823915">
    <property type="component" value="Unassembled WGS sequence"/>
</dbReference>
<dbReference type="InterPro" id="IPR036705">
    <property type="entry name" value="Ribosyl_crysJ1_sf"/>
</dbReference>
<evidence type="ECO:0000313" key="2">
    <source>
        <dbReference type="Proteomes" id="UP000823915"/>
    </source>
</evidence>
<reference evidence="1" key="2">
    <citation type="submission" date="2021-04" db="EMBL/GenBank/DDBJ databases">
        <authorList>
            <person name="Gilroy R."/>
        </authorList>
    </citation>
    <scope>NUCLEOTIDE SEQUENCE</scope>
    <source>
        <strain evidence="1">1282</strain>
    </source>
</reference>
<dbReference type="Gene3D" id="1.10.4080.10">
    <property type="entry name" value="ADP-ribosylation/Crystallin J1"/>
    <property type="match status" value="1"/>
</dbReference>
<organism evidence="1 2">
    <name type="scientific">Candidatus Acutalibacter pullistercoris</name>
    <dbReference type="NCBI Taxonomy" id="2838418"/>
    <lineage>
        <taxon>Bacteria</taxon>
        <taxon>Bacillati</taxon>
        <taxon>Bacillota</taxon>
        <taxon>Clostridia</taxon>
        <taxon>Eubacteriales</taxon>
        <taxon>Acutalibacteraceae</taxon>
        <taxon>Acutalibacter</taxon>
    </lineage>
</organism>
<comment type="caution">
    <text evidence="1">The sequence shown here is derived from an EMBL/GenBank/DDBJ whole genome shotgun (WGS) entry which is preliminary data.</text>
</comment>
<dbReference type="Gene3D" id="2.60.120.560">
    <property type="entry name" value="Exo-inulinase, domain 1"/>
    <property type="match status" value="1"/>
</dbReference>
<dbReference type="EMBL" id="DXDU01000010">
    <property type="protein sequence ID" value="HIY25707.1"/>
    <property type="molecule type" value="Genomic_DNA"/>
</dbReference>
<dbReference type="AlphaFoldDB" id="A0A9D2C0T1"/>
<name>A0A9D2C0T1_9FIRM</name>
<evidence type="ECO:0000313" key="1">
    <source>
        <dbReference type="EMBL" id="HIY25707.1"/>
    </source>
</evidence>
<dbReference type="SUPFAM" id="SSF101478">
    <property type="entry name" value="ADP-ribosylglycohydrolase"/>
    <property type="match status" value="1"/>
</dbReference>
<proteinExistence type="predicted"/>
<sequence length="704" mass="77378">MPEQYIEKVYAGWLGKLIGIRMGSAIEGWDYHKIRRVLGELDGYPHSYKNFAADDDSNGPLFFIRGLAECRDRQLFSPQDVGDALLNYAPYEHGFFWWGGYGVSTEHTAYLNLQAGIPAPRSGSMAQNGAAVAEQIGGQIFIDPWGYVAPGDPSLAASLAEKAASVTHDGNGVYGGIYVACCISLAFVEPDLPTVLEKALAYIPADCEYARVVRAVRDFHTAHPQDWRDCYRFVEENFGYDKYPGNCHIIPNAGVMVLSMLYGEGDFGKTLCICNMCGWDTDCNVGNVGSILGIHCGLEGIDYEKWRAPIGDFLANSCVIPSLNAMDVPFGASYFAKLGYELAGERPPAPWDRILEGDLETCHFEYPGSTHAFRSRGAGLRALRNTGEDACTGSRCLRVSACGLHGGEEACFYKQTYYSSQDFTDSRYDPFFAPLAYPGQTVKVSAKLLESENLSGSYLQLYAKNGATGEVFRGERLPAGTDWRQLTLSIPGGQEGPIQEVGVISGSTASGFAQGDLEAFVDDLSIAGAPDYRLDFSHMEMDQWTGLHREVPQFGRFKGHCDIDGPWLSLSCADVGEAYTGHHLWRDYKVTATLRPEAGEIHLLQVRVQGALRCYAGGFWGKGNLALLKNSKGYVPVAQTHYPWEPGKEYRLTLEAKGDRITLYAEGEVVLSWRDEEPYPQGCAGLAVREGSRCLTRDWVIEPA</sequence>
<protein>
    <submittedName>
        <fullName evidence="1">ADP-ribosylglycohydrolase family protein</fullName>
    </submittedName>
</protein>
<gene>
    <name evidence="1" type="ORF">H9838_00860</name>
</gene>